<evidence type="ECO:0000259" key="10">
    <source>
        <dbReference type="PROSITE" id="PS51192"/>
    </source>
</evidence>
<evidence type="ECO:0000256" key="2">
    <source>
        <dbReference type="ARBA" id="ARBA00022741"/>
    </source>
</evidence>
<keyword evidence="5" id="KW-0067">ATP-binding</keyword>
<evidence type="ECO:0000256" key="1">
    <source>
        <dbReference type="ARBA" id="ARBA00012552"/>
    </source>
</evidence>
<dbReference type="AlphaFoldDB" id="A0A4P9W0J3"/>
<dbReference type="EC" id="3.6.4.13" evidence="1"/>
<evidence type="ECO:0000256" key="5">
    <source>
        <dbReference type="ARBA" id="ARBA00022840"/>
    </source>
</evidence>
<dbReference type="PROSITE" id="PS51194">
    <property type="entry name" value="HELICASE_CTER"/>
    <property type="match status" value="1"/>
</dbReference>
<dbReference type="SUPFAM" id="SSF52540">
    <property type="entry name" value="P-loop containing nucleoside triphosphate hydrolases"/>
    <property type="match status" value="1"/>
</dbReference>
<sequence length="358" mass="40235">FAPLDLDPRLLRALAKLGFAHPTLVQAKAVPLAMQGRDILARARTGSGKTAAYCMPIVQKILSAKEAVRALILVPTRELAEQVHRHIRDLTLYCSKEISSVNLASADVSLTNQKPILAEKPDIIVATPSKILAHLEAEVRSIFFHSLESLAIDEADLILSYGYDEDVRKTLGFLPKIYQSYLMSATMSSDVDKLKQLVLRNPAILKLEEGKEEEDLLTQYIVKCPENDKFLLTLFILKLRIHPFGTGKCIIFVNDIDRCYRLKLFLEQFGIRACTLNAELPLKSRYHIVQEFNRGIYDFIIATDEGKYGVARGIDFRNVQAVVNFDLPHSARAYMHRVGRTARGVGNRGWALSFVAPR</sequence>
<feature type="non-terminal residue" evidence="13">
    <location>
        <position position="1"/>
    </location>
</feature>
<evidence type="ECO:0000256" key="7">
    <source>
        <dbReference type="ARBA" id="ARBA00038041"/>
    </source>
</evidence>
<feature type="domain" description="Helicase ATP-binding" evidence="10">
    <location>
        <begin position="30"/>
        <end position="205"/>
    </location>
</feature>
<dbReference type="SMART" id="SM00490">
    <property type="entry name" value="HELICc"/>
    <property type="match status" value="1"/>
</dbReference>
<dbReference type="PANTHER" id="PTHR47959">
    <property type="entry name" value="ATP-DEPENDENT RNA HELICASE RHLE-RELATED"/>
    <property type="match status" value="1"/>
</dbReference>
<dbReference type="OrthoDB" id="1191041at2759"/>
<dbReference type="PANTHER" id="PTHR47959:SF21">
    <property type="entry name" value="DEAD-BOX HELICASE 56"/>
    <property type="match status" value="1"/>
</dbReference>
<feature type="domain" description="DEAD-box RNA helicase Q" evidence="12">
    <location>
        <begin position="1"/>
        <end position="27"/>
    </location>
</feature>
<evidence type="ECO:0000256" key="3">
    <source>
        <dbReference type="ARBA" id="ARBA00022801"/>
    </source>
</evidence>
<dbReference type="Pfam" id="PF00271">
    <property type="entry name" value="Helicase_C"/>
    <property type="match status" value="1"/>
</dbReference>
<evidence type="ECO:0000256" key="9">
    <source>
        <dbReference type="PROSITE-ProRule" id="PRU00552"/>
    </source>
</evidence>
<dbReference type="PROSITE" id="PS51195">
    <property type="entry name" value="Q_MOTIF"/>
    <property type="match status" value="1"/>
</dbReference>
<evidence type="ECO:0000256" key="6">
    <source>
        <dbReference type="ARBA" id="ARBA00022884"/>
    </source>
</evidence>
<keyword evidence="4" id="KW-0347">Helicase</keyword>
<protein>
    <recommendedName>
        <fullName evidence="1">RNA helicase</fullName>
        <ecNumber evidence="1">3.6.4.13</ecNumber>
    </recommendedName>
</protein>
<organism evidence="13 14">
    <name type="scientific">Blyttiomyces helicus</name>
    <dbReference type="NCBI Taxonomy" id="388810"/>
    <lineage>
        <taxon>Eukaryota</taxon>
        <taxon>Fungi</taxon>
        <taxon>Fungi incertae sedis</taxon>
        <taxon>Chytridiomycota</taxon>
        <taxon>Chytridiomycota incertae sedis</taxon>
        <taxon>Chytridiomycetes</taxon>
        <taxon>Chytridiomycetes incertae sedis</taxon>
        <taxon>Blyttiomyces</taxon>
    </lineage>
</organism>
<dbReference type="Proteomes" id="UP000269721">
    <property type="component" value="Unassembled WGS sequence"/>
</dbReference>
<reference evidence="14" key="1">
    <citation type="journal article" date="2018" name="Nat. Microbiol.">
        <title>Leveraging single-cell genomics to expand the fungal tree of life.</title>
        <authorList>
            <person name="Ahrendt S.R."/>
            <person name="Quandt C.A."/>
            <person name="Ciobanu D."/>
            <person name="Clum A."/>
            <person name="Salamov A."/>
            <person name="Andreopoulos B."/>
            <person name="Cheng J.F."/>
            <person name="Woyke T."/>
            <person name="Pelin A."/>
            <person name="Henrissat B."/>
            <person name="Reynolds N.K."/>
            <person name="Benny G.L."/>
            <person name="Smith M.E."/>
            <person name="James T.Y."/>
            <person name="Grigoriev I.V."/>
        </authorList>
    </citation>
    <scope>NUCLEOTIDE SEQUENCE [LARGE SCALE GENOMIC DNA]</scope>
</reference>
<name>A0A4P9W0J3_9FUNG</name>
<dbReference type="CDD" id="cd18787">
    <property type="entry name" value="SF2_C_DEAD"/>
    <property type="match status" value="1"/>
</dbReference>
<keyword evidence="6" id="KW-0694">RNA-binding</keyword>
<comment type="catalytic activity">
    <reaction evidence="8">
        <text>ATP + H2O = ADP + phosphate + H(+)</text>
        <dbReference type="Rhea" id="RHEA:13065"/>
        <dbReference type="ChEBI" id="CHEBI:15377"/>
        <dbReference type="ChEBI" id="CHEBI:15378"/>
        <dbReference type="ChEBI" id="CHEBI:30616"/>
        <dbReference type="ChEBI" id="CHEBI:43474"/>
        <dbReference type="ChEBI" id="CHEBI:456216"/>
        <dbReference type="EC" id="3.6.4.13"/>
    </reaction>
</comment>
<dbReference type="GO" id="GO:0003724">
    <property type="term" value="F:RNA helicase activity"/>
    <property type="evidence" value="ECO:0007669"/>
    <property type="project" value="UniProtKB-EC"/>
</dbReference>
<evidence type="ECO:0000259" key="12">
    <source>
        <dbReference type="PROSITE" id="PS51195"/>
    </source>
</evidence>
<evidence type="ECO:0000256" key="8">
    <source>
        <dbReference type="ARBA" id="ARBA00047984"/>
    </source>
</evidence>
<dbReference type="InterPro" id="IPR014001">
    <property type="entry name" value="Helicase_ATP-bd"/>
</dbReference>
<dbReference type="InterPro" id="IPR014014">
    <property type="entry name" value="RNA_helicase_DEAD_Q_motif"/>
</dbReference>
<dbReference type="Gene3D" id="3.40.50.300">
    <property type="entry name" value="P-loop containing nucleotide triphosphate hydrolases"/>
    <property type="match status" value="2"/>
</dbReference>
<dbReference type="GO" id="GO:0005829">
    <property type="term" value="C:cytosol"/>
    <property type="evidence" value="ECO:0007669"/>
    <property type="project" value="TreeGrafter"/>
</dbReference>
<feature type="non-terminal residue" evidence="13">
    <location>
        <position position="358"/>
    </location>
</feature>
<keyword evidence="14" id="KW-1185">Reference proteome</keyword>
<dbReference type="InterPro" id="IPR050079">
    <property type="entry name" value="DEAD_box_RNA_helicase"/>
</dbReference>
<dbReference type="GO" id="GO:0003723">
    <property type="term" value="F:RNA binding"/>
    <property type="evidence" value="ECO:0007669"/>
    <property type="project" value="UniProtKB-KW"/>
</dbReference>
<dbReference type="CDD" id="cd17961">
    <property type="entry name" value="DEADc_DDX56"/>
    <property type="match status" value="1"/>
</dbReference>
<keyword evidence="3 13" id="KW-0378">Hydrolase</keyword>
<dbReference type="SMART" id="SM00487">
    <property type="entry name" value="DEXDc"/>
    <property type="match status" value="1"/>
</dbReference>
<evidence type="ECO:0000259" key="11">
    <source>
        <dbReference type="PROSITE" id="PS51194"/>
    </source>
</evidence>
<gene>
    <name evidence="13" type="ORF">BDK51DRAFT_11247</name>
</gene>
<dbReference type="InterPro" id="IPR001650">
    <property type="entry name" value="Helicase_C-like"/>
</dbReference>
<dbReference type="GO" id="GO:0005524">
    <property type="term" value="F:ATP binding"/>
    <property type="evidence" value="ECO:0007669"/>
    <property type="project" value="UniProtKB-KW"/>
</dbReference>
<evidence type="ECO:0000313" key="13">
    <source>
        <dbReference type="EMBL" id="RKO85649.1"/>
    </source>
</evidence>
<feature type="domain" description="Helicase C-terminal" evidence="11">
    <location>
        <begin position="216"/>
        <end position="358"/>
    </location>
</feature>
<dbReference type="EMBL" id="KZ998882">
    <property type="protein sequence ID" value="RKO85649.1"/>
    <property type="molecule type" value="Genomic_DNA"/>
</dbReference>
<evidence type="ECO:0000313" key="14">
    <source>
        <dbReference type="Proteomes" id="UP000269721"/>
    </source>
</evidence>
<dbReference type="PROSITE" id="PS51192">
    <property type="entry name" value="HELICASE_ATP_BIND_1"/>
    <property type="match status" value="1"/>
</dbReference>
<dbReference type="GO" id="GO:0016787">
    <property type="term" value="F:hydrolase activity"/>
    <property type="evidence" value="ECO:0007669"/>
    <property type="project" value="UniProtKB-KW"/>
</dbReference>
<feature type="short sequence motif" description="Q motif" evidence="9">
    <location>
        <begin position="1"/>
        <end position="27"/>
    </location>
</feature>
<keyword evidence="2" id="KW-0547">Nucleotide-binding</keyword>
<comment type="similarity">
    <text evidence="7">Belongs to the DEAD box helicase family. DDX56/DBP9 subfamily.</text>
</comment>
<dbReference type="InterPro" id="IPR027417">
    <property type="entry name" value="P-loop_NTPase"/>
</dbReference>
<evidence type="ECO:0000256" key="4">
    <source>
        <dbReference type="ARBA" id="ARBA00022806"/>
    </source>
</evidence>
<accession>A0A4P9W0J3</accession>
<proteinExistence type="inferred from homology"/>
<dbReference type="InterPro" id="IPR011545">
    <property type="entry name" value="DEAD/DEAH_box_helicase_dom"/>
</dbReference>
<dbReference type="Pfam" id="PF00270">
    <property type="entry name" value="DEAD"/>
    <property type="match status" value="1"/>
</dbReference>